<dbReference type="InterPro" id="IPR011047">
    <property type="entry name" value="Quinoprotein_ADH-like_sf"/>
</dbReference>
<dbReference type="Proteomes" id="UP000516305">
    <property type="component" value="Chromosome"/>
</dbReference>
<dbReference type="KEGG" id="chyd:H4K34_03795"/>
<dbReference type="EMBL" id="CP060139">
    <property type="protein sequence ID" value="QNR24976.1"/>
    <property type="molecule type" value="Genomic_DNA"/>
</dbReference>
<gene>
    <name evidence="1" type="ORF">H4K34_03795</name>
</gene>
<reference evidence="1 2" key="1">
    <citation type="submission" date="2020-08" db="EMBL/GenBank/DDBJ databases">
        <title>Croceimicrobium hydrocarbonivorans gen. nov., sp. nov., a novel marine bacterium isolated from a bacterial consortium that degrades polyethylene terephthalate.</title>
        <authorList>
            <person name="Liu R."/>
        </authorList>
    </citation>
    <scope>NUCLEOTIDE SEQUENCE [LARGE SCALE GENOMIC DNA]</scope>
    <source>
        <strain evidence="1 2">A20-9</strain>
    </source>
</reference>
<dbReference type="Gene3D" id="2.130.10.10">
    <property type="entry name" value="YVTN repeat-like/Quinoprotein amine dehydrogenase"/>
    <property type="match status" value="1"/>
</dbReference>
<sequence>MIRFRPLIILLIAVLLSCHKDKQIRSSPSFKANLEIKWRKSIVPNPSIDFTIAINPILYENTVVFGTEYFLYNQSAPILFLDTSNGSLENYWSDYLDGNDLYVGETSANDGQFLFLSTHHSIDCVNLENHNTQWQAKVSGNGPHIYTNKGYLYTAIDYDGNKGAAILRSPTDHLEWNTIYAFKRTDRFDPSFDSMGFGELANGDEVVVWKNRSYTGSADRTDIFAYNLTADTLLWRNMDMEINSGIIPLKVKDQRVFGLVKNHVFCMNLNSGDMIWIRDAREIVKPTLDFGFFAGDLHLTSDAVVFKGDSDEIIAVNQSNGALRYIRQDVTWGFEDRFSVYNGKLFFTGGYQFVVFDPEIGEVLYNEDLSHQFKTIRSRIVFDPIRPVMYFHNGREAFCVKVPNLD</sequence>
<dbReference type="PROSITE" id="PS51257">
    <property type="entry name" value="PROKAR_LIPOPROTEIN"/>
    <property type="match status" value="1"/>
</dbReference>
<proteinExistence type="predicted"/>
<evidence type="ECO:0000313" key="1">
    <source>
        <dbReference type="EMBL" id="QNR24976.1"/>
    </source>
</evidence>
<dbReference type="RefSeq" id="WP_210759503.1">
    <property type="nucleotide sequence ID" value="NZ_CP060139.1"/>
</dbReference>
<keyword evidence="2" id="KW-1185">Reference proteome</keyword>
<dbReference type="SUPFAM" id="SSF50998">
    <property type="entry name" value="Quinoprotein alcohol dehydrogenase-like"/>
    <property type="match status" value="1"/>
</dbReference>
<evidence type="ECO:0000313" key="2">
    <source>
        <dbReference type="Proteomes" id="UP000516305"/>
    </source>
</evidence>
<dbReference type="AlphaFoldDB" id="A0A7H0VGX8"/>
<name>A0A7H0VGX8_9FLAO</name>
<dbReference type="InterPro" id="IPR015943">
    <property type="entry name" value="WD40/YVTN_repeat-like_dom_sf"/>
</dbReference>
<protein>
    <submittedName>
        <fullName evidence="1">PQQ-like beta-propeller repeat protein</fullName>
    </submittedName>
</protein>
<organism evidence="1 2">
    <name type="scientific">Croceimicrobium hydrocarbonivorans</name>
    <dbReference type="NCBI Taxonomy" id="2761580"/>
    <lineage>
        <taxon>Bacteria</taxon>
        <taxon>Pseudomonadati</taxon>
        <taxon>Bacteroidota</taxon>
        <taxon>Flavobacteriia</taxon>
        <taxon>Flavobacteriales</taxon>
        <taxon>Owenweeksiaceae</taxon>
        <taxon>Croceimicrobium</taxon>
    </lineage>
</organism>
<accession>A0A7H0VGX8</accession>